<evidence type="ECO:0000313" key="1">
    <source>
        <dbReference type="EMBL" id="KAK4107295.1"/>
    </source>
</evidence>
<dbReference type="Proteomes" id="UP001302812">
    <property type="component" value="Unassembled WGS sequence"/>
</dbReference>
<reference evidence="1" key="1">
    <citation type="journal article" date="2023" name="Mol. Phylogenet. Evol.">
        <title>Genome-scale phylogeny and comparative genomics of the fungal order Sordariales.</title>
        <authorList>
            <person name="Hensen N."/>
            <person name="Bonometti L."/>
            <person name="Westerberg I."/>
            <person name="Brannstrom I.O."/>
            <person name="Guillou S."/>
            <person name="Cros-Aarteil S."/>
            <person name="Calhoun S."/>
            <person name="Haridas S."/>
            <person name="Kuo A."/>
            <person name="Mondo S."/>
            <person name="Pangilinan J."/>
            <person name="Riley R."/>
            <person name="LaButti K."/>
            <person name="Andreopoulos B."/>
            <person name="Lipzen A."/>
            <person name="Chen C."/>
            <person name="Yan M."/>
            <person name="Daum C."/>
            <person name="Ng V."/>
            <person name="Clum A."/>
            <person name="Steindorff A."/>
            <person name="Ohm R.A."/>
            <person name="Martin F."/>
            <person name="Silar P."/>
            <person name="Natvig D.O."/>
            <person name="Lalanne C."/>
            <person name="Gautier V."/>
            <person name="Ament-Velasquez S.L."/>
            <person name="Kruys A."/>
            <person name="Hutchinson M.I."/>
            <person name="Powell A.J."/>
            <person name="Barry K."/>
            <person name="Miller A.N."/>
            <person name="Grigoriev I.V."/>
            <person name="Debuchy R."/>
            <person name="Gladieux P."/>
            <person name="Hiltunen Thoren M."/>
            <person name="Johannesson H."/>
        </authorList>
    </citation>
    <scope>NUCLEOTIDE SEQUENCE</scope>
    <source>
        <strain evidence="1">CBS 508.74</strain>
    </source>
</reference>
<evidence type="ECO:0000313" key="2">
    <source>
        <dbReference type="Proteomes" id="UP001302812"/>
    </source>
</evidence>
<dbReference type="EMBL" id="MU853376">
    <property type="protein sequence ID" value="KAK4107295.1"/>
    <property type="molecule type" value="Genomic_DNA"/>
</dbReference>
<dbReference type="RefSeq" id="XP_064664865.1">
    <property type="nucleotide sequence ID" value="XM_064816375.1"/>
</dbReference>
<proteinExistence type="predicted"/>
<organism evidence="1 2">
    <name type="scientific">Canariomyces notabilis</name>
    <dbReference type="NCBI Taxonomy" id="2074819"/>
    <lineage>
        <taxon>Eukaryota</taxon>
        <taxon>Fungi</taxon>
        <taxon>Dikarya</taxon>
        <taxon>Ascomycota</taxon>
        <taxon>Pezizomycotina</taxon>
        <taxon>Sordariomycetes</taxon>
        <taxon>Sordariomycetidae</taxon>
        <taxon>Sordariales</taxon>
        <taxon>Chaetomiaceae</taxon>
        <taxon>Canariomyces</taxon>
    </lineage>
</organism>
<accession>A0AAN6QBS7</accession>
<protein>
    <submittedName>
        <fullName evidence="1">Uncharacterized protein</fullName>
    </submittedName>
</protein>
<sequence>MNRPVSMAQDALPDDRTLTRPIEQCLPLPITPGQPPMTGVIDKRFLATTKEVHTASTTFWKSPGRSNRTTRSYLIDS</sequence>
<dbReference type="GeneID" id="89940500"/>
<keyword evidence="2" id="KW-1185">Reference proteome</keyword>
<name>A0AAN6QBS7_9PEZI</name>
<gene>
    <name evidence="1" type="ORF">N656DRAFT_785401</name>
</gene>
<dbReference type="AlphaFoldDB" id="A0AAN6QBS7"/>
<reference evidence="1" key="2">
    <citation type="submission" date="2023-05" db="EMBL/GenBank/DDBJ databases">
        <authorList>
            <consortium name="Lawrence Berkeley National Laboratory"/>
            <person name="Steindorff A."/>
            <person name="Hensen N."/>
            <person name="Bonometti L."/>
            <person name="Westerberg I."/>
            <person name="Brannstrom I.O."/>
            <person name="Guillou S."/>
            <person name="Cros-Aarteil S."/>
            <person name="Calhoun S."/>
            <person name="Haridas S."/>
            <person name="Kuo A."/>
            <person name="Mondo S."/>
            <person name="Pangilinan J."/>
            <person name="Riley R."/>
            <person name="Labutti K."/>
            <person name="Andreopoulos B."/>
            <person name="Lipzen A."/>
            <person name="Chen C."/>
            <person name="Yanf M."/>
            <person name="Daum C."/>
            <person name="Ng V."/>
            <person name="Clum A."/>
            <person name="Ohm R."/>
            <person name="Martin F."/>
            <person name="Silar P."/>
            <person name="Natvig D."/>
            <person name="Lalanne C."/>
            <person name="Gautier V."/>
            <person name="Ament-Velasquez S.L."/>
            <person name="Kruys A."/>
            <person name="Hutchinson M.I."/>
            <person name="Powell A.J."/>
            <person name="Barry K."/>
            <person name="Miller A.N."/>
            <person name="Grigoriev I.V."/>
            <person name="Debuchy R."/>
            <person name="Gladieux P."/>
            <person name="Thoren M.H."/>
            <person name="Johannesson H."/>
        </authorList>
    </citation>
    <scope>NUCLEOTIDE SEQUENCE</scope>
    <source>
        <strain evidence="1">CBS 508.74</strain>
    </source>
</reference>
<comment type="caution">
    <text evidence="1">The sequence shown here is derived from an EMBL/GenBank/DDBJ whole genome shotgun (WGS) entry which is preliminary data.</text>
</comment>